<comment type="caution">
    <text evidence="1">The sequence shown here is derived from an EMBL/GenBank/DDBJ whole genome shotgun (WGS) entry which is preliminary data.</text>
</comment>
<keyword evidence="2" id="KW-1185">Reference proteome</keyword>
<protein>
    <submittedName>
        <fullName evidence="1">Uncharacterized protein</fullName>
    </submittedName>
</protein>
<evidence type="ECO:0000313" key="1">
    <source>
        <dbReference type="EMBL" id="KAI8569324.1"/>
    </source>
</evidence>
<reference evidence="1" key="1">
    <citation type="submission" date="2022-02" db="EMBL/GenBank/DDBJ databases">
        <title>Plant Genome Project.</title>
        <authorList>
            <person name="Zhang R.-G."/>
        </authorList>
    </citation>
    <scope>NUCLEOTIDE SEQUENCE</scope>
    <source>
        <strain evidence="1">AT1</strain>
    </source>
</reference>
<sequence>MFTLSSALKAGAGLGLEKLGRQLHSVLQNIELARRASEMLFTLQPEKSGTHVLLAKYICIEWNVGTRGKVLLIELSLPEKLQQFVTNHFSRVAQTGRCSFTGNGSLGSSVSLSELREIYDVVRLCFAESDRVLSIPGEDLSGIHLGGEFVWWYNGHPYYIHFALDLKSSDAAVRLFSFIINLHNDIQKHRKEL</sequence>
<accession>A0ACC0PVZ5</accession>
<proteinExistence type="predicted"/>
<gene>
    <name evidence="1" type="ORF">RHMOL_Rhmol02G0270300</name>
</gene>
<evidence type="ECO:0000313" key="2">
    <source>
        <dbReference type="Proteomes" id="UP001062846"/>
    </source>
</evidence>
<name>A0ACC0PVZ5_RHOML</name>
<dbReference type="EMBL" id="CM046389">
    <property type="protein sequence ID" value="KAI8569324.1"/>
    <property type="molecule type" value="Genomic_DNA"/>
</dbReference>
<dbReference type="Proteomes" id="UP001062846">
    <property type="component" value="Chromosome 2"/>
</dbReference>
<organism evidence="1 2">
    <name type="scientific">Rhododendron molle</name>
    <name type="common">Chinese azalea</name>
    <name type="synonym">Azalea mollis</name>
    <dbReference type="NCBI Taxonomy" id="49168"/>
    <lineage>
        <taxon>Eukaryota</taxon>
        <taxon>Viridiplantae</taxon>
        <taxon>Streptophyta</taxon>
        <taxon>Embryophyta</taxon>
        <taxon>Tracheophyta</taxon>
        <taxon>Spermatophyta</taxon>
        <taxon>Magnoliopsida</taxon>
        <taxon>eudicotyledons</taxon>
        <taxon>Gunneridae</taxon>
        <taxon>Pentapetalae</taxon>
        <taxon>asterids</taxon>
        <taxon>Ericales</taxon>
        <taxon>Ericaceae</taxon>
        <taxon>Ericoideae</taxon>
        <taxon>Rhodoreae</taxon>
        <taxon>Rhododendron</taxon>
    </lineage>
</organism>